<reference evidence="1" key="2">
    <citation type="journal article" date="2015" name="Fish Shellfish Immunol.">
        <title>Early steps in the European eel (Anguilla anguilla)-Vibrio vulnificus interaction in the gills: Role of the RtxA13 toxin.</title>
        <authorList>
            <person name="Callol A."/>
            <person name="Pajuelo D."/>
            <person name="Ebbesson L."/>
            <person name="Teles M."/>
            <person name="MacKenzie S."/>
            <person name="Amaro C."/>
        </authorList>
    </citation>
    <scope>NUCLEOTIDE SEQUENCE</scope>
</reference>
<dbReference type="AlphaFoldDB" id="A0A0E9RL00"/>
<evidence type="ECO:0000313" key="1">
    <source>
        <dbReference type="EMBL" id="JAH29028.1"/>
    </source>
</evidence>
<protein>
    <submittedName>
        <fullName evidence="1">Uncharacterized protein</fullName>
    </submittedName>
</protein>
<name>A0A0E9RL00_ANGAN</name>
<sequence length="42" mass="5046">MVLTKHLASYLFLEAGPKEESETFQTFDYKLLKRGVHWHHEQ</sequence>
<reference evidence="1" key="1">
    <citation type="submission" date="2014-11" db="EMBL/GenBank/DDBJ databases">
        <authorList>
            <person name="Amaro Gonzalez C."/>
        </authorList>
    </citation>
    <scope>NUCLEOTIDE SEQUENCE</scope>
</reference>
<accession>A0A0E9RL00</accession>
<organism evidence="1">
    <name type="scientific">Anguilla anguilla</name>
    <name type="common">European freshwater eel</name>
    <name type="synonym">Muraena anguilla</name>
    <dbReference type="NCBI Taxonomy" id="7936"/>
    <lineage>
        <taxon>Eukaryota</taxon>
        <taxon>Metazoa</taxon>
        <taxon>Chordata</taxon>
        <taxon>Craniata</taxon>
        <taxon>Vertebrata</taxon>
        <taxon>Euteleostomi</taxon>
        <taxon>Actinopterygii</taxon>
        <taxon>Neopterygii</taxon>
        <taxon>Teleostei</taxon>
        <taxon>Anguilliformes</taxon>
        <taxon>Anguillidae</taxon>
        <taxon>Anguilla</taxon>
    </lineage>
</organism>
<dbReference type="EMBL" id="GBXM01079549">
    <property type="protein sequence ID" value="JAH29028.1"/>
    <property type="molecule type" value="Transcribed_RNA"/>
</dbReference>
<proteinExistence type="predicted"/>